<evidence type="ECO:0000313" key="3">
    <source>
        <dbReference type="Proteomes" id="UP000249720"/>
    </source>
</evidence>
<evidence type="ECO:0000313" key="2">
    <source>
        <dbReference type="EMBL" id="PZX63567.1"/>
    </source>
</evidence>
<accession>A0A2W7S8T6</accession>
<feature type="signal peptide" evidence="1">
    <location>
        <begin position="1"/>
        <end position="17"/>
    </location>
</feature>
<proteinExistence type="predicted"/>
<evidence type="ECO:0008006" key="4">
    <source>
        <dbReference type="Google" id="ProtNLM"/>
    </source>
</evidence>
<dbReference type="InterPro" id="IPR046525">
    <property type="entry name" value="DUF6702"/>
</dbReference>
<sequence length="162" mass="19049">MVAILYKWVLLAFISMAHPFYVSVTDLHYNDKEKMVEVSIRIFTDDLEKTLKNNFNKNIDLTHPTNKAEVDNYINQYILKKLNIKINNSIAKMKYVGYEIQQESTWCYFEIDNVNSIQSVAITSTLLYDYQPSQINIFHITYNGKEKSYKLDNPNSFVSFSF</sequence>
<protein>
    <recommendedName>
        <fullName evidence="4">Peptidase E</fullName>
    </recommendedName>
</protein>
<dbReference type="AlphaFoldDB" id="A0A2W7S8T6"/>
<dbReference type="Proteomes" id="UP000249720">
    <property type="component" value="Unassembled WGS sequence"/>
</dbReference>
<feature type="chain" id="PRO_5016000789" description="Peptidase E" evidence="1">
    <location>
        <begin position="18"/>
        <end position="162"/>
    </location>
</feature>
<dbReference type="OrthoDB" id="5735516at2"/>
<dbReference type="EMBL" id="QKZV01000003">
    <property type="protein sequence ID" value="PZX63567.1"/>
    <property type="molecule type" value="Genomic_DNA"/>
</dbReference>
<name>A0A2W7S8T6_9BACT</name>
<gene>
    <name evidence="2" type="ORF">LX80_01218</name>
</gene>
<reference evidence="2 3" key="1">
    <citation type="submission" date="2018-06" db="EMBL/GenBank/DDBJ databases">
        <title>Genomic Encyclopedia of Archaeal and Bacterial Type Strains, Phase II (KMG-II): from individual species to whole genera.</title>
        <authorList>
            <person name="Goeker M."/>
        </authorList>
    </citation>
    <scope>NUCLEOTIDE SEQUENCE [LARGE SCALE GENOMIC DNA]</scope>
    <source>
        <strain evidence="2 3">DSM 23241</strain>
    </source>
</reference>
<dbReference type="Pfam" id="PF20420">
    <property type="entry name" value="DUF6702"/>
    <property type="match status" value="1"/>
</dbReference>
<keyword evidence="1" id="KW-0732">Signal</keyword>
<keyword evidence="3" id="KW-1185">Reference proteome</keyword>
<evidence type="ECO:0000256" key="1">
    <source>
        <dbReference type="SAM" id="SignalP"/>
    </source>
</evidence>
<organism evidence="2 3">
    <name type="scientific">Hydrotalea sandarakina</name>
    <dbReference type="NCBI Taxonomy" id="1004304"/>
    <lineage>
        <taxon>Bacteria</taxon>
        <taxon>Pseudomonadati</taxon>
        <taxon>Bacteroidota</taxon>
        <taxon>Chitinophagia</taxon>
        <taxon>Chitinophagales</taxon>
        <taxon>Chitinophagaceae</taxon>
        <taxon>Hydrotalea</taxon>
    </lineage>
</organism>
<comment type="caution">
    <text evidence="2">The sequence shown here is derived from an EMBL/GenBank/DDBJ whole genome shotgun (WGS) entry which is preliminary data.</text>
</comment>